<dbReference type="GO" id="GO:0003735">
    <property type="term" value="F:structural constituent of ribosome"/>
    <property type="evidence" value="ECO:0007669"/>
    <property type="project" value="InterPro"/>
</dbReference>
<feature type="domain" description="Large ribosomal subunit protein bL25 beta" evidence="2">
    <location>
        <begin position="155"/>
        <end position="239"/>
    </location>
</feature>
<dbReference type="InterPro" id="IPR013078">
    <property type="entry name" value="His_Pase_superF_clade-1"/>
</dbReference>
<keyword evidence="3" id="KW-0689">Ribosomal protein</keyword>
<feature type="binding site" evidence="1">
    <location>
        <begin position="315"/>
        <end position="322"/>
    </location>
    <ligand>
        <name>substrate</name>
    </ligand>
</feature>
<proteinExistence type="predicted"/>
<dbReference type="GO" id="GO:0004812">
    <property type="term" value="F:aminoacyl-tRNA ligase activity"/>
    <property type="evidence" value="ECO:0007669"/>
    <property type="project" value="UniProtKB-KW"/>
</dbReference>
<accession>A0A7J7E306</accession>
<dbReference type="PANTHER" id="PTHR33284">
    <property type="entry name" value="RIBOSOMAL PROTEIN L25/GLN-TRNA SYNTHETASE, ANTI-CODON-BINDING DOMAIN-CONTAINING PROTEIN"/>
    <property type="match status" value="1"/>
</dbReference>
<dbReference type="InterPro" id="IPR037121">
    <property type="entry name" value="Ribosomal_bL25_C"/>
</dbReference>
<keyword evidence="3" id="KW-0030">Aminoacyl-tRNA synthetase</keyword>
<evidence type="ECO:0000313" key="3">
    <source>
        <dbReference type="EMBL" id="KAF5752919.1"/>
    </source>
</evidence>
<dbReference type="InterPro" id="IPR020057">
    <property type="entry name" value="Ribosomal_bL25_b-dom"/>
</dbReference>
<dbReference type="Gene3D" id="3.40.50.1240">
    <property type="entry name" value="Phosphoglycerate mutase-like"/>
    <property type="match status" value="1"/>
</dbReference>
<dbReference type="SMART" id="SM00855">
    <property type="entry name" value="PGAM"/>
    <property type="match status" value="1"/>
</dbReference>
<dbReference type="FunFam" id="2.170.120.20:FF:000006">
    <property type="entry name" value="Ribosomal protein L25/Gln-tRNA synthetase, anti-codon-binding domain-containing protein"/>
    <property type="match status" value="1"/>
</dbReference>
<sequence length="432" mass="48732">MDLEFLMLGHSFLLRHPILKLQSYHTVQAIPRECTGNRVSARDRAQGRIPAVVFAQILLDKNPSSRSLSRKQLLTSERKQIQCILKSVDLPFFCSTTFPLQIRAGSGSSVLLEPGNVLPVKEIFFIIIILKIHRDAETGKILNLVFVWADEGTELKVDVPVVFRGQEDCPGLKKGGALNMIRTSLRFLCPAEYIPQKIEVDVSNLDVGDRIFMRDIEIHTSLKLLSKNENMPVCKIVPTTLKNAEPAIEEELKHDAVESGNELIAQLVRHRGAQISNSTRRPTQQLKMTDSSSSIADFDSSYYVDPMCAEIIVVRHGETEWNADGRIQQGHLDVELNEVGKQQAASVADRLSKEPKISAVYSSDLKRALVTAEIIAASCGGLEVCLLKQNFHRLHRYFTWFFYIEMYPPRSRAYRSNSKDYFLLVNKYTLSG</sequence>
<keyword evidence="3" id="KW-0687">Ribonucleoprotein</keyword>
<dbReference type="SUPFAM" id="SSF50715">
    <property type="entry name" value="Ribosomal protein L25-like"/>
    <property type="match status" value="1"/>
</dbReference>
<evidence type="ECO:0000256" key="1">
    <source>
        <dbReference type="PIRSR" id="PIRSR613078-2"/>
    </source>
</evidence>
<dbReference type="Pfam" id="PF14693">
    <property type="entry name" value="Ribosomal_TL5_C"/>
    <property type="match status" value="1"/>
</dbReference>
<protein>
    <submittedName>
        <fullName evidence="3">Ribosomal protein L25/Gln-tRNA synthetase anti-codon-binding domain</fullName>
    </submittedName>
</protein>
<reference evidence="3 4" key="1">
    <citation type="journal article" date="2020" name="Nat. Commun.">
        <title>Genome of Tripterygium wilfordii and identification of cytochrome P450 involved in triptolide biosynthesis.</title>
        <authorList>
            <person name="Tu L."/>
            <person name="Su P."/>
            <person name="Zhang Z."/>
            <person name="Gao L."/>
            <person name="Wang J."/>
            <person name="Hu T."/>
            <person name="Zhou J."/>
            <person name="Zhang Y."/>
            <person name="Zhao Y."/>
            <person name="Liu Y."/>
            <person name="Song Y."/>
            <person name="Tong Y."/>
            <person name="Lu Y."/>
            <person name="Yang J."/>
            <person name="Xu C."/>
            <person name="Jia M."/>
            <person name="Peters R.J."/>
            <person name="Huang L."/>
            <person name="Gao W."/>
        </authorList>
    </citation>
    <scope>NUCLEOTIDE SEQUENCE [LARGE SCALE GENOMIC DNA]</scope>
    <source>
        <strain evidence="4">cv. XIE 37</strain>
        <tissue evidence="3">Leaf</tissue>
    </source>
</reference>
<dbReference type="Gene3D" id="2.170.120.20">
    <property type="entry name" value="Ribosomal protein L25, beta domain"/>
    <property type="match status" value="1"/>
</dbReference>
<dbReference type="Pfam" id="PF00300">
    <property type="entry name" value="His_Phos_1"/>
    <property type="match status" value="1"/>
</dbReference>
<organism evidence="3 4">
    <name type="scientific">Tripterygium wilfordii</name>
    <name type="common">Thunder God vine</name>
    <dbReference type="NCBI Taxonomy" id="458696"/>
    <lineage>
        <taxon>Eukaryota</taxon>
        <taxon>Viridiplantae</taxon>
        <taxon>Streptophyta</taxon>
        <taxon>Embryophyta</taxon>
        <taxon>Tracheophyta</taxon>
        <taxon>Spermatophyta</taxon>
        <taxon>Magnoliopsida</taxon>
        <taxon>eudicotyledons</taxon>
        <taxon>Gunneridae</taxon>
        <taxon>Pentapetalae</taxon>
        <taxon>rosids</taxon>
        <taxon>fabids</taxon>
        <taxon>Celastrales</taxon>
        <taxon>Celastraceae</taxon>
        <taxon>Tripterygium</taxon>
    </lineage>
</organism>
<dbReference type="CDD" id="cd00495">
    <property type="entry name" value="Ribosomal_L25_TL5_CTC"/>
    <property type="match status" value="1"/>
</dbReference>
<keyword evidence="3" id="KW-0436">Ligase</keyword>
<dbReference type="InterPro" id="IPR029033">
    <property type="entry name" value="His_PPase_superfam"/>
</dbReference>
<dbReference type="EMBL" id="JAAARO010000001">
    <property type="protein sequence ID" value="KAF5752919.1"/>
    <property type="molecule type" value="Genomic_DNA"/>
</dbReference>
<dbReference type="GO" id="GO:0006412">
    <property type="term" value="P:translation"/>
    <property type="evidence" value="ECO:0007669"/>
    <property type="project" value="InterPro"/>
</dbReference>
<comment type="caution">
    <text evidence="3">The sequence shown here is derived from an EMBL/GenBank/DDBJ whole genome shotgun (WGS) entry which is preliminary data.</text>
</comment>
<dbReference type="InterPro" id="IPR029751">
    <property type="entry name" value="Ribosomal_L25_dom"/>
</dbReference>
<dbReference type="PROSITE" id="PS00175">
    <property type="entry name" value="PG_MUTASE"/>
    <property type="match status" value="1"/>
</dbReference>
<dbReference type="GO" id="GO:0008097">
    <property type="term" value="F:5S rRNA binding"/>
    <property type="evidence" value="ECO:0007669"/>
    <property type="project" value="TreeGrafter"/>
</dbReference>
<dbReference type="SUPFAM" id="SSF53254">
    <property type="entry name" value="Phosphoglycerate mutase-like"/>
    <property type="match status" value="1"/>
</dbReference>
<dbReference type="InterPro" id="IPR020930">
    <property type="entry name" value="Ribosomal_uL5_bac-type"/>
</dbReference>
<dbReference type="AlphaFoldDB" id="A0A7J7E306"/>
<dbReference type="FunFam" id="3.40.50.1240:FF:000137">
    <property type="match status" value="1"/>
</dbReference>
<keyword evidence="4" id="KW-1185">Reference proteome</keyword>
<dbReference type="GO" id="GO:0022625">
    <property type="term" value="C:cytosolic large ribosomal subunit"/>
    <property type="evidence" value="ECO:0007669"/>
    <property type="project" value="TreeGrafter"/>
</dbReference>
<dbReference type="PANTHER" id="PTHR33284:SF2">
    <property type="entry name" value="RIBOSOMAL PROTEIN L25_GLN-TRNA SYNTHETASE, ANTI-CODON-BINDING DOMAIN-CONTAINING PROTEIN"/>
    <property type="match status" value="1"/>
</dbReference>
<dbReference type="CDD" id="cd07067">
    <property type="entry name" value="HP_PGM_like"/>
    <property type="match status" value="1"/>
</dbReference>
<evidence type="ECO:0000259" key="2">
    <source>
        <dbReference type="Pfam" id="PF14693"/>
    </source>
</evidence>
<dbReference type="InParanoid" id="A0A7J7E306"/>
<evidence type="ECO:0000313" key="4">
    <source>
        <dbReference type="Proteomes" id="UP000593562"/>
    </source>
</evidence>
<name>A0A7J7E306_TRIWF</name>
<dbReference type="Proteomes" id="UP000593562">
    <property type="component" value="Unassembled WGS sequence"/>
</dbReference>
<gene>
    <name evidence="3" type="ORF">HS088_TW01G00837</name>
</gene>
<dbReference type="FunCoup" id="A0A7J7E306">
    <property type="interactions" value="599"/>
</dbReference>
<dbReference type="InterPro" id="IPR011035">
    <property type="entry name" value="Ribosomal_bL25/Gln-tRNA_synth"/>
</dbReference>
<dbReference type="InterPro" id="IPR001345">
    <property type="entry name" value="PG/BPGM_mutase_AS"/>
</dbReference>
<feature type="binding site" evidence="1">
    <location>
        <position position="367"/>
    </location>
    <ligand>
        <name>substrate</name>
    </ligand>
</feature>